<dbReference type="SUPFAM" id="SSF48452">
    <property type="entry name" value="TPR-like"/>
    <property type="match status" value="1"/>
</dbReference>
<dbReference type="Gene3D" id="1.10.287.110">
    <property type="entry name" value="DnaJ domain"/>
    <property type="match status" value="1"/>
</dbReference>
<protein>
    <recommendedName>
        <fullName evidence="7">J domain-containing protein</fullName>
    </recommendedName>
</protein>
<feature type="domain" description="J" evidence="7">
    <location>
        <begin position="401"/>
        <end position="469"/>
    </location>
</feature>
<dbReference type="InterPro" id="IPR001623">
    <property type="entry name" value="DnaJ_domain"/>
</dbReference>
<evidence type="ECO:0000259" key="7">
    <source>
        <dbReference type="PROSITE" id="PS50076"/>
    </source>
</evidence>
<name>A0ABR3GQ85_9PEZI</name>
<evidence type="ECO:0000256" key="6">
    <source>
        <dbReference type="SAM" id="SignalP"/>
    </source>
</evidence>
<dbReference type="Proteomes" id="UP001447188">
    <property type="component" value="Unassembled WGS sequence"/>
</dbReference>
<comment type="caution">
    <text evidence="8">The sequence shown here is derived from an EMBL/GenBank/DDBJ whole genome shotgun (WGS) entry which is preliminary data.</text>
</comment>
<dbReference type="PROSITE" id="PS50005">
    <property type="entry name" value="TPR"/>
    <property type="match status" value="2"/>
</dbReference>
<feature type="repeat" description="TPR" evidence="4">
    <location>
        <begin position="65"/>
        <end position="98"/>
    </location>
</feature>
<keyword evidence="4" id="KW-0802">TPR repeat</keyword>
<accession>A0ABR3GQ85</accession>
<evidence type="ECO:0000313" key="9">
    <source>
        <dbReference type="Proteomes" id="UP001447188"/>
    </source>
</evidence>
<evidence type="ECO:0000313" key="8">
    <source>
        <dbReference type="EMBL" id="KAL0638070.1"/>
    </source>
</evidence>
<keyword evidence="9" id="KW-1185">Reference proteome</keyword>
<dbReference type="SMART" id="SM00271">
    <property type="entry name" value="DnaJ"/>
    <property type="match status" value="1"/>
</dbReference>
<gene>
    <name evidence="8" type="ORF">Q9L58_002846</name>
</gene>
<dbReference type="PROSITE" id="PS50076">
    <property type="entry name" value="DNAJ_2"/>
    <property type="match status" value="1"/>
</dbReference>
<organism evidence="8 9">
    <name type="scientific">Discina gigas</name>
    <dbReference type="NCBI Taxonomy" id="1032678"/>
    <lineage>
        <taxon>Eukaryota</taxon>
        <taxon>Fungi</taxon>
        <taxon>Dikarya</taxon>
        <taxon>Ascomycota</taxon>
        <taxon>Pezizomycotina</taxon>
        <taxon>Pezizomycetes</taxon>
        <taxon>Pezizales</taxon>
        <taxon>Discinaceae</taxon>
        <taxon>Discina</taxon>
    </lineage>
</organism>
<proteinExistence type="predicted"/>
<dbReference type="EMBL" id="JBBBZM010000026">
    <property type="protein sequence ID" value="KAL0638070.1"/>
    <property type="molecule type" value="Genomic_DNA"/>
</dbReference>
<dbReference type="PANTHER" id="PTHR44140:SF2">
    <property type="entry name" value="LD25575P"/>
    <property type="match status" value="1"/>
</dbReference>
<evidence type="ECO:0000256" key="5">
    <source>
        <dbReference type="SAM" id="MobiDB-lite"/>
    </source>
</evidence>
<evidence type="ECO:0000256" key="4">
    <source>
        <dbReference type="PROSITE-ProRule" id="PRU00339"/>
    </source>
</evidence>
<sequence>MIIRLRSFALAAAAVLSLTLAADIPDLSLPVSSLLASANALLAQGDMHGALDHFDAAIKKDPTNYLTIFKRGATYLSLGRASQASADFDAVLSLKPDFEAALLQRAKLKARTGDWDAARRDYRAAGPKHQDDVADVDVAEKAVQSAFAAEKVGDWEVCITDAGTAIMTAQGMVSLRSLRARCRLARGEVHEAVGDLAHVAQLNPSSLDAHIQIAALLYFTTNDFERAVAQLRKCLHSDPDSKPCSKSFRRIKSLNKSITTVNTLREKRQFNSASKLLVGTPGEEGIIDEIKAEVETYKAAGFINDMCSQDLLAHILEITCEAYTEMNSVKKGRPFCDEALRLNPHSLSGLLAQATRLMSEDLFEEAIRVLETAKEAHPGDRRVDTKQQEAHTLLRRSKTKDYYKVLGISRDSSPREIKKAYRAMTKQYHPDKYRGDLNKEEVEKKMSTINEAYEVLGNPELKERFDRGDDPNSQEGQNPFHQGGHPFGGFGGGGQQYMFRQGAGSPFGQAGGQFKFQF</sequence>
<dbReference type="Gene3D" id="1.25.40.10">
    <property type="entry name" value="Tetratricopeptide repeat domain"/>
    <property type="match status" value="1"/>
</dbReference>
<feature type="chain" id="PRO_5046424617" description="J domain-containing protein" evidence="6">
    <location>
        <begin position="22"/>
        <end position="518"/>
    </location>
</feature>
<evidence type="ECO:0000256" key="3">
    <source>
        <dbReference type="ARBA" id="ARBA00022824"/>
    </source>
</evidence>
<comment type="subcellular location">
    <subcellularLocation>
        <location evidence="1">Endoplasmic reticulum</location>
    </subcellularLocation>
</comment>
<feature type="repeat" description="TPR" evidence="4">
    <location>
        <begin position="31"/>
        <end position="64"/>
    </location>
</feature>
<feature type="compositionally biased region" description="Basic and acidic residues" evidence="5">
    <location>
        <begin position="460"/>
        <end position="470"/>
    </location>
</feature>
<keyword evidence="3" id="KW-0256">Endoplasmic reticulum</keyword>
<feature type="compositionally biased region" description="Gly residues" evidence="5">
    <location>
        <begin position="485"/>
        <end position="494"/>
    </location>
</feature>
<dbReference type="InterPro" id="IPR019734">
    <property type="entry name" value="TPR_rpt"/>
</dbReference>
<dbReference type="Pfam" id="PF13181">
    <property type="entry name" value="TPR_8"/>
    <property type="match status" value="2"/>
</dbReference>
<evidence type="ECO:0000256" key="1">
    <source>
        <dbReference type="ARBA" id="ARBA00004240"/>
    </source>
</evidence>
<reference evidence="8 9" key="1">
    <citation type="submission" date="2024-02" db="EMBL/GenBank/DDBJ databases">
        <title>Discinaceae phylogenomics.</title>
        <authorList>
            <person name="Dirks A.C."/>
            <person name="James T.Y."/>
        </authorList>
    </citation>
    <scope>NUCLEOTIDE SEQUENCE [LARGE SCALE GENOMIC DNA]</scope>
    <source>
        <strain evidence="8 9">ACD0624</strain>
    </source>
</reference>
<dbReference type="PANTHER" id="PTHR44140">
    <property type="entry name" value="LD25575P"/>
    <property type="match status" value="1"/>
</dbReference>
<feature type="region of interest" description="Disordered" evidence="5">
    <location>
        <begin position="458"/>
        <end position="494"/>
    </location>
</feature>
<dbReference type="InterPro" id="IPR051727">
    <property type="entry name" value="DnaJ_C3_Co-chaperones"/>
</dbReference>
<dbReference type="Pfam" id="PF00226">
    <property type="entry name" value="DnaJ"/>
    <property type="match status" value="1"/>
</dbReference>
<evidence type="ECO:0000256" key="2">
    <source>
        <dbReference type="ARBA" id="ARBA00022729"/>
    </source>
</evidence>
<keyword evidence="2 6" id="KW-0732">Signal</keyword>
<dbReference type="PRINTS" id="PR00625">
    <property type="entry name" value="JDOMAIN"/>
</dbReference>
<dbReference type="Pfam" id="PF13432">
    <property type="entry name" value="TPR_16"/>
    <property type="match status" value="1"/>
</dbReference>
<dbReference type="InterPro" id="IPR036869">
    <property type="entry name" value="J_dom_sf"/>
</dbReference>
<dbReference type="SMART" id="SM00028">
    <property type="entry name" value="TPR"/>
    <property type="match status" value="5"/>
</dbReference>
<dbReference type="CDD" id="cd06257">
    <property type="entry name" value="DnaJ"/>
    <property type="match status" value="1"/>
</dbReference>
<feature type="signal peptide" evidence="6">
    <location>
        <begin position="1"/>
        <end position="21"/>
    </location>
</feature>
<dbReference type="SUPFAM" id="SSF46565">
    <property type="entry name" value="Chaperone J-domain"/>
    <property type="match status" value="1"/>
</dbReference>
<dbReference type="InterPro" id="IPR011990">
    <property type="entry name" value="TPR-like_helical_dom_sf"/>
</dbReference>